<sequence length="79" mass="8764">MGQPSTPASNAIIYLTYGAFLVFGCYVAWRLRHQSKGEWLSGNRTQTGQAYLNVGLQVLAQHSHPNISSLLSWIDADKQ</sequence>
<gene>
    <name evidence="2" type="ORF">PAC_14010</name>
</gene>
<proteinExistence type="predicted"/>
<evidence type="ECO:0000313" key="3">
    <source>
        <dbReference type="Proteomes" id="UP000184330"/>
    </source>
</evidence>
<evidence type="ECO:0000313" key="2">
    <source>
        <dbReference type="EMBL" id="CZR64113.1"/>
    </source>
</evidence>
<organism evidence="2 3">
    <name type="scientific">Phialocephala subalpina</name>
    <dbReference type="NCBI Taxonomy" id="576137"/>
    <lineage>
        <taxon>Eukaryota</taxon>
        <taxon>Fungi</taxon>
        <taxon>Dikarya</taxon>
        <taxon>Ascomycota</taxon>
        <taxon>Pezizomycotina</taxon>
        <taxon>Leotiomycetes</taxon>
        <taxon>Helotiales</taxon>
        <taxon>Mollisiaceae</taxon>
        <taxon>Phialocephala</taxon>
        <taxon>Phialocephala fortinii species complex</taxon>
    </lineage>
</organism>
<feature type="transmembrane region" description="Helical" evidence="1">
    <location>
        <begin position="12"/>
        <end position="29"/>
    </location>
</feature>
<keyword evidence="3" id="KW-1185">Reference proteome</keyword>
<dbReference type="EMBL" id="FJOG01000025">
    <property type="protein sequence ID" value="CZR64113.1"/>
    <property type="molecule type" value="Genomic_DNA"/>
</dbReference>
<evidence type="ECO:0000256" key="1">
    <source>
        <dbReference type="SAM" id="Phobius"/>
    </source>
</evidence>
<dbReference type="OrthoDB" id="6132759at2759"/>
<dbReference type="AlphaFoldDB" id="A0A1L7XGD9"/>
<keyword evidence="1" id="KW-1133">Transmembrane helix</keyword>
<protein>
    <submittedName>
        <fullName evidence="2">Uncharacterized protein</fullName>
    </submittedName>
</protein>
<reference evidence="2 3" key="1">
    <citation type="submission" date="2016-03" db="EMBL/GenBank/DDBJ databases">
        <authorList>
            <person name="Ploux O."/>
        </authorList>
    </citation>
    <scope>NUCLEOTIDE SEQUENCE [LARGE SCALE GENOMIC DNA]</scope>
    <source>
        <strain evidence="2 3">UAMH 11012</strain>
    </source>
</reference>
<accession>A0A1L7XGD9</accession>
<keyword evidence="1" id="KW-0812">Transmembrane</keyword>
<keyword evidence="1" id="KW-0472">Membrane</keyword>
<name>A0A1L7XGD9_9HELO</name>
<dbReference type="Proteomes" id="UP000184330">
    <property type="component" value="Unassembled WGS sequence"/>
</dbReference>